<evidence type="ECO:0000313" key="1">
    <source>
        <dbReference type="EMBL" id="SVC32027.1"/>
    </source>
</evidence>
<reference evidence="1" key="1">
    <citation type="submission" date="2018-05" db="EMBL/GenBank/DDBJ databases">
        <authorList>
            <person name="Lanie J.A."/>
            <person name="Ng W.-L."/>
            <person name="Kazmierczak K.M."/>
            <person name="Andrzejewski T.M."/>
            <person name="Davidsen T.M."/>
            <person name="Wayne K.J."/>
            <person name="Tettelin H."/>
            <person name="Glass J.I."/>
            <person name="Rusch D."/>
            <person name="Podicherti R."/>
            <person name="Tsui H.-C.T."/>
            <person name="Winkler M.E."/>
        </authorList>
    </citation>
    <scope>NUCLEOTIDE SEQUENCE</scope>
</reference>
<evidence type="ECO:0008006" key="2">
    <source>
        <dbReference type="Google" id="ProtNLM"/>
    </source>
</evidence>
<gene>
    <name evidence="1" type="ORF">METZ01_LOCUS284881</name>
</gene>
<dbReference type="Gene3D" id="3.40.50.1820">
    <property type="entry name" value="alpha/beta hydrolase"/>
    <property type="match status" value="1"/>
</dbReference>
<dbReference type="EMBL" id="UINC01084937">
    <property type="protein sequence ID" value="SVC32027.1"/>
    <property type="molecule type" value="Genomic_DNA"/>
</dbReference>
<protein>
    <recommendedName>
        <fullName evidence="2">Serine aminopeptidase S33 domain-containing protein</fullName>
    </recommendedName>
</protein>
<name>A0A382LAB8_9ZZZZ</name>
<organism evidence="1">
    <name type="scientific">marine metagenome</name>
    <dbReference type="NCBI Taxonomy" id="408172"/>
    <lineage>
        <taxon>unclassified sequences</taxon>
        <taxon>metagenomes</taxon>
        <taxon>ecological metagenomes</taxon>
    </lineage>
</organism>
<dbReference type="AlphaFoldDB" id="A0A382LAB8"/>
<sequence length="226" mass="24946">MKRHEAPLIRWQGATDRKGQVTEEFIIEVPDRGLVTGALWQARVEQHSTLVCMGHGASGNRYQAPISELAIRFSQELGVPVLSLDGPVHGLRQQGNGGREAFFPHYQRAECIAEMLEDWNIAISSAIHHLAQPIDDLAYFGLSMGSIFGIPLIASRQDFKVAAIGLIGSREDALHGNEILDAAQQTRCPVLFLMQLEDELFDRGSCLNVFDRLASTDKHLHANPGL</sequence>
<accession>A0A382LAB8</accession>
<dbReference type="SUPFAM" id="SSF53474">
    <property type="entry name" value="alpha/beta-Hydrolases"/>
    <property type="match status" value="1"/>
</dbReference>
<dbReference type="InterPro" id="IPR029058">
    <property type="entry name" value="AB_hydrolase_fold"/>
</dbReference>
<proteinExistence type="predicted"/>
<feature type="non-terminal residue" evidence="1">
    <location>
        <position position="226"/>
    </location>
</feature>